<reference evidence="2" key="1">
    <citation type="submission" date="2025-08" db="UniProtKB">
        <authorList>
            <consortium name="RefSeq"/>
        </authorList>
    </citation>
    <scope>IDENTIFICATION</scope>
    <source>
        <tissue evidence="2">Whole insect</tissue>
    </source>
</reference>
<dbReference type="RefSeq" id="XP_028153057.1">
    <property type="nucleotide sequence ID" value="XM_028297256.1"/>
</dbReference>
<feature type="region of interest" description="Disordered" evidence="1">
    <location>
        <begin position="180"/>
        <end position="212"/>
    </location>
</feature>
<accession>A0A6P7H3F3</accession>
<sequence length="225" mass="26035">MEVKQETSESEETSCKIELDNEEFDHGTDGTLDDFKIEIEKEPKREPAYNAFDYLYIPEKAKVEQDEYKFNICEETQTTNEEKMEPDVCASSLYIHLGNESILNESKSIVMNLSQGTKKEEIMKEKEKIIEEFLNATEKIYTKEQLDILRKTVAPLAPNLKALDNTVQAKITLEKKNKMPHNKKIQTQRRLYSTKKNKKNPRKNALKRPAANEAMSITVSLLNNK</sequence>
<proteinExistence type="predicted"/>
<evidence type="ECO:0000313" key="2">
    <source>
        <dbReference type="RefSeq" id="XP_028153057.1"/>
    </source>
</evidence>
<evidence type="ECO:0000256" key="1">
    <source>
        <dbReference type="SAM" id="MobiDB-lite"/>
    </source>
</evidence>
<protein>
    <submittedName>
        <fullName evidence="2">Uncharacterized protein LOC114346518 isoform X2</fullName>
    </submittedName>
</protein>
<feature type="compositionally biased region" description="Basic residues" evidence="1">
    <location>
        <begin position="180"/>
        <end position="206"/>
    </location>
</feature>
<organism evidence="2">
    <name type="scientific">Diabrotica virgifera virgifera</name>
    <name type="common">western corn rootworm</name>
    <dbReference type="NCBI Taxonomy" id="50390"/>
    <lineage>
        <taxon>Eukaryota</taxon>
        <taxon>Metazoa</taxon>
        <taxon>Ecdysozoa</taxon>
        <taxon>Arthropoda</taxon>
        <taxon>Hexapoda</taxon>
        <taxon>Insecta</taxon>
        <taxon>Pterygota</taxon>
        <taxon>Neoptera</taxon>
        <taxon>Endopterygota</taxon>
        <taxon>Coleoptera</taxon>
        <taxon>Polyphaga</taxon>
        <taxon>Cucujiformia</taxon>
        <taxon>Chrysomeloidea</taxon>
        <taxon>Chrysomelidae</taxon>
        <taxon>Galerucinae</taxon>
        <taxon>Diabroticina</taxon>
        <taxon>Diabroticites</taxon>
        <taxon>Diabrotica</taxon>
    </lineage>
</organism>
<gene>
    <name evidence="2" type="primary">LOC114346518</name>
</gene>
<name>A0A6P7H3F3_DIAVI</name>
<dbReference type="AlphaFoldDB" id="A0A6P7H3F3"/>
<feature type="region of interest" description="Disordered" evidence="1">
    <location>
        <begin position="1"/>
        <end position="31"/>
    </location>
</feature>